<proteinExistence type="predicted"/>
<sequence length="91" mass="10124">MERVFVVTHSHTLPGDIEDVKMIGVYRTLDAAKAAVARLGTQSGFSRHPNLIDPDITDEEDGFYIGEYELDKDHWAEGFVTLADDRNSSGL</sequence>
<feature type="domain" description="DUF7336" evidence="1">
    <location>
        <begin position="4"/>
        <end position="79"/>
    </location>
</feature>
<accession>A0ABV2K3H2</accession>
<name>A0ABV2K3H2_9GAMM</name>
<dbReference type="Pfam" id="PF24024">
    <property type="entry name" value="DUF7336"/>
    <property type="match status" value="1"/>
</dbReference>
<gene>
    <name evidence="2" type="ORF">ABIC75_004351</name>
</gene>
<reference evidence="2 3" key="1">
    <citation type="submission" date="2024-06" db="EMBL/GenBank/DDBJ databases">
        <title>Sorghum-associated microbial communities from plants grown in Nebraska, USA.</title>
        <authorList>
            <person name="Schachtman D."/>
        </authorList>
    </citation>
    <scope>NUCLEOTIDE SEQUENCE [LARGE SCALE GENOMIC DNA]</scope>
    <source>
        <strain evidence="2 3">1073</strain>
    </source>
</reference>
<keyword evidence="3" id="KW-1185">Reference proteome</keyword>
<dbReference type="Proteomes" id="UP001549184">
    <property type="component" value="Unassembled WGS sequence"/>
</dbReference>
<protein>
    <recommendedName>
        <fullName evidence="1">DUF7336 domain-containing protein</fullName>
    </recommendedName>
</protein>
<organism evidence="2 3">
    <name type="scientific">Dyella japonica</name>
    <dbReference type="NCBI Taxonomy" id="231455"/>
    <lineage>
        <taxon>Bacteria</taxon>
        <taxon>Pseudomonadati</taxon>
        <taxon>Pseudomonadota</taxon>
        <taxon>Gammaproteobacteria</taxon>
        <taxon>Lysobacterales</taxon>
        <taxon>Rhodanobacteraceae</taxon>
        <taxon>Dyella</taxon>
    </lineage>
</organism>
<evidence type="ECO:0000313" key="3">
    <source>
        <dbReference type="Proteomes" id="UP001549184"/>
    </source>
</evidence>
<comment type="caution">
    <text evidence="2">The sequence shown here is derived from an EMBL/GenBank/DDBJ whole genome shotgun (WGS) entry which is preliminary data.</text>
</comment>
<evidence type="ECO:0000259" key="1">
    <source>
        <dbReference type="Pfam" id="PF24024"/>
    </source>
</evidence>
<dbReference type="EMBL" id="JBEPMU010000007">
    <property type="protein sequence ID" value="MET3654603.1"/>
    <property type="molecule type" value="Genomic_DNA"/>
</dbReference>
<evidence type="ECO:0000313" key="2">
    <source>
        <dbReference type="EMBL" id="MET3654603.1"/>
    </source>
</evidence>
<dbReference type="RefSeq" id="WP_354015951.1">
    <property type="nucleotide sequence ID" value="NZ_JBEPMU010000007.1"/>
</dbReference>
<dbReference type="InterPro" id="IPR055760">
    <property type="entry name" value="DUF7336"/>
</dbReference>